<feature type="compositionally biased region" description="Basic and acidic residues" evidence="1">
    <location>
        <begin position="313"/>
        <end position="326"/>
    </location>
</feature>
<evidence type="ECO:0000259" key="2">
    <source>
        <dbReference type="Pfam" id="PF14309"/>
    </source>
</evidence>
<feature type="compositionally biased region" description="Basic and acidic residues" evidence="1">
    <location>
        <begin position="347"/>
        <end position="362"/>
    </location>
</feature>
<feature type="domain" description="DUF4378" evidence="2">
    <location>
        <begin position="541"/>
        <end position="662"/>
    </location>
</feature>
<name>A0A175YJX8_DAUCS</name>
<organism evidence="3">
    <name type="scientific">Daucus carota subsp. sativus</name>
    <name type="common">Carrot</name>
    <dbReference type="NCBI Taxonomy" id="79200"/>
    <lineage>
        <taxon>Eukaryota</taxon>
        <taxon>Viridiplantae</taxon>
        <taxon>Streptophyta</taxon>
        <taxon>Embryophyta</taxon>
        <taxon>Tracheophyta</taxon>
        <taxon>Spermatophyta</taxon>
        <taxon>Magnoliopsida</taxon>
        <taxon>eudicotyledons</taxon>
        <taxon>Gunneridae</taxon>
        <taxon>Pentapetalae</taxon>
        <taxon>asterids</taxon>
        <taxon>campanulids</taxon>
        <taxon>Apiales</taxon>
        <taxon>Apiaceae</taxon>
        <taxon>Apioideae</taxon>
        <taxon>Scandiceae</taxon>
        <taxon>Daucinae</taxon>
        <taxon>Daucus</taxon>
        <taxon>Daucus sect. Daucus</taxon>
    </lineage>
</organism>
<dbReference type="OMA" id="VGWRNGF"/>
<dbReference type="STRING" id="79200.A0A175YJX8"/>
<dbReference type="EMBL" id="LNRQ01000008">
    <property type="protein sequence ID" value="KZM83875.1"/>
    <property type="molecule type" value="Genomic_DNA"/>
</dbReference>
<proteinExistence type="predicted"/>
<dbReference type="Gramene" id="KZM83875">
    <property type="protein sequence ID" value="KZM83875"/>
    <property type="gene ID" value="DCAR_028703"/>
</dbReference>
<feature type="region of interest" description="Disordered" evidence="1">
    <location>
        <begin position="87"/>
        <end position="129"/>
    </location>
</feature>
<protein>
    <recommendedName>
        <fullName evidence="2">DUF4378 domain-containing protein</fullName>
    </recommendedName>
</protein>
<feature type="region of interest" description="Disordered" evidence="1">
    <location>
        <begin position="14"/>
        <end position="37"/>
    </location>
</feature>
<reference evidence="3" key="1">
    <citation type="journal article" date="2016" name="Nat. Genet.">
        <title>A high-quality carrot genome assembly provides new insights into carotenoid accumulation and asterid genome evolution.</title>
        <authorList>
            <person name="Iorizzo M."/>
            <person name="Ellison S."/>
            <person name="Senalik D."/>
            <person name="Zeng P."/>
            <person name="Satapoomin P."/>
            <person name="Huang J."/>
            <person name="Bowman M."/>
            <person name="Iovene M."/>
            <person name="Sanseverino W."/>
            <person name="Cavagnaro P."/>
            <person name="Yildiz M."/>
            <person name="Macko-Podgorni A."/>
            <person name="Moranska E."/>
            <person name="Grzebelus E."/>
            <person name="Grzebelus D."/>
            <person name="Ashrafi H."/>
            <person name="Zheng Z."/>
            <person name="Cheng S."/>
            <person name="Spooner D."/>
            <person name="Van Deynze A."/>
            <person name="Simon P."/>
        </authorList>
    </citation>
    <scope>NUCLEOTIDE SEQUENCE [LARGE SCALE GENOMIC DNA]</scope>
    <source>
        <tissue evidence="3">Leaf</tissue>
    </source>
</reference>
<dbReference type="PANTHER" id="PTHR34282:SF2">
    <property type="entry name" value="DUF3741 DOMAIN-CONTAINING PROTEIN"/>
    <property type="match status" value="1"/>
</dbReference>
<gene>
    <name evidence="3" type="ORF">DCAR_028703</name>
</gene>
<dbReference type="PANTHER" id="PTHR34282">
    <property type="entry name" value="OS01G0228800 PROTEIN-RELATED"/>
    <property type="match status" value="1"/>
</dbReference>
<dbReference type="Pfam" id="PF14309">
    <property type="entry name" value="DUF4378"/>
    <property type="match status" value="1"/>
</dbReference>
<evidence type="ECO:0000256" key="1">
    <source>
        <dbReference type="SAM" id="MobiDB-lite"/>
    </source>
</evidence>
<feature type="region of interest" description="Disordered" evidence="1">
    <location>
        <begin position="299"/>
        <end position="378"/>
    </location>
</feature>
<accession>A0A175YJX8</accession>
<dbReference type="AlphaFoldDB" id="A0A175YJX8"/>
<evidence type="ECO:0000313" key="3">
    <source>
        <dbReference type="EMBL" id="KZM83875.1"/>
    </source>
</evidence>
<dbReference type="InterPro" id="IPR025486">
    <property type="entry name" value="DUF4378"/>
</dbReference>
<comment type="caution">
    <text evidence="3">The sequence shown here is derived from an EMBL/GenBank/DDBJ whole genome shotgun (WGS) entry which is preliminary data.</text>
</comment>
<sequence length="669" mass="75027">MLSRLQEASQYVARAKKKEKEKSASFSDEVGIGSSSDRFGYQDYQNSRFCNENSSTDCYDELRKVIRESLGRQNLLSNGSINAKAYSDRRETEFSTDLPSSNSSRTSTSYSHDSASVSSNSSNMSEDRPKASNLVAKLMGLEEISSMPVQSESRKQVERDKNLNPKGLIFDIDRPIQRKPGIAAQNGDRGCMTLEEIIQNMQFKGLLDRNQFQIYDSSESEDQLRNHAPPVVLMKPVHAGDGANDFFSRKCIPGEGDVDSGKRRSMLKTKEGSTSRILEHKIPETNVAKPTRKAIRRSADNKVKLTNSVSPRLQKDPIDKKVDKVPKSTSRRKPVEKENVKSTGLLKNREQPKSVSRSHEHLSSPAMKLRKSETGPSIHERKLTTQQNSTKSKLINKALASNFKNGLKPTITSTNNLQDPSIVHKGKEAHTDQRKKADPNVKDTTATPQLRAEEEFDDPEVLIKDIYVDSPSHTTKHEYDSSCPKEHDASETTFHDTKTTSITILPRSFSFLTRVEDLFDNIDTYQPMALQILTGLHCRDGTNSNLLMDCANELLETKSQRTIPCIHPLIQRPSKNPSFCISADHLMQEVRSGMESLMSYKNHAGEMVSTSAVSALLQRDLWCLGRKVEAWDVGWRNGFTGDEVQTVLWDLDELILSELVAEVLAEICS</sequence>
<feature type="compositionally biased region" description="Low complexity" evidence="1">
    <location>
        <begin position="95"/>
        <end position="124"/>
    </location>
</feature>